<dbReference type="EMBL" id="QTSX02000804">
    <property type="protein sequence ID" value="KAJ9084824.1"/>
    <property type="molecule type" value="Genomic_DNA"/>
</dbReference>
<name>A0ACC2UDF3_9FUNG</name>
<proteinExistence type="predicted"/>
<reference evidence="1" key="1">
    <citation type="submission" date="2022-04" db="EMBL/GenBank/DDBJ databases">
        <title>Genome of the entomopathogenic fungus Entomophthora muscae.</title>
        <authorList>
            <person name="Elya C."/>
            <person name="Lovett B.R."/>
            <person name="Lee E."/>
            <person name="Macias A.M."/>
            <person name="Hajek A.E."/>
            <person name="De Bivort B.L."/>
            <person name="Kasson M.T."/>
            <person name="De Fine Licht H.H."/>
            <person name="Stajich J.E."/>
        </authorList>
    </citation>
    <scope>NUCLEOTIDE SEQUENCE</scope>
    <source>
        <strain evidence="1">Berkeley</strain>
    </source>
</reference>
<comment type="caution">
    <text evidence="1">The sequence shown here is derived from an EMBL/GenBank/DDBJ whole genome shotgun (WGS) entry which is preliminary data.</text>
</comment>
<gene>
    <name evidence="1" type="ORF">DSO57_1020254</name>
</gene>
<dbReference type="Proteomes" id="UP001165960">
    <property type="component" value="Unassembled WGS sequence"/>
</dbReference>
<organism evidence="1 2">
    <name type="scientific">Entomophthora muscae</name>
    <dbReference type="NCBI Taxonomy" id="34485"/>
    <lineage>
        <taxon>Eukaryota</taxon>
        <taxon>Fungi</taxon>
        <taxon>Fungi incertae sedis</taxon>
        <taxon>Zoopagomycota</taxon>
        <taxon>Entomophthoromycotina</taxon>
        <taxon>Entomophthoromycetes</taxon>
        <taxon>Entomophthorales</taxon>
        <taxon>Entomophthoraceae</taxon>
        <taxon>Entomophthora</taxon>
    </lineage>
</organism>
<evidence type="ECO:0000313" key="1">
    <source>
        <dbReference type="EMBL" id="KAJ9084824.1"/>
    </source>
</evidence>
<accession>A0ACC2UDF3</accession>
<keyword evidence="2" id="KW-1185">Reference proteome</keyword>
<sequence>MGNYIGKLGFQTLVFSQVAMHCTAAPTAKETASYQPYLVASPGNAAVNFNYIQADQAFGDVGI</sequence>
<protein>
    <submittedName>
        <fullName evidence="1">Uncharacterized protein</fullName>
    </submittedName>
</protein>
<evidence type="ECO:0000313" key="2">
    <source>
        <dbReference type="Proteomes" id="UP001165960"/>
    </source>
</evidence>